<keyword evidence="2 6" id="KW-0698">rRNA processing</keyword>
<accession>D1C5B1</accession>
<dbReference type="GO" id="GO:0005737">
    <property type="term" value="C:cytoplasm"/>
    <property type="evidence" value="ECO:0007669"/>
    <property type="project" value="UniProtKB-SubCell"/>
</dbReference>
<gene>
    <name evidence="6" type="primary">rsmH</name>
    <name evidence="8" type="ordered locus">Sthe_1998</name>
</gene>
<keyword evidence="6" id="KW-0963">Cytoplasm</keyword>
<keyword evidence="5 6" id="KW-0949">S-adenosyl-L-methionine</keyword>
<evidence type="ECO:0000256" key="7">
    <source>
        <dbReference type="SAM" id="MobiDB-lite"/>
    </source>
</evidence>
<dbReference type="PANTHER" id="PTHR11265">
    <property type="entry name" value="S-ADENOSYL-METHYLTRANSFERASE MRAW"/>
    <property type="match status" value="1"/>
</dbReference>
<protein>
    <recommendedName>
        <fullName evidence="6">Ribosomal RNA small subunit methyltransferase H</fullName>
        <ecNumber evidence="6">2.1.1.199</ecNumber>
    </recommendedName>
    <alternativeName>
        <fullName evidence="6">16S rRNA m(4)C1402 methyltransferase</fullName>
    </alternativeName>
    <alternativeName>
        <fullName evidence="6">rRNA (cytosine-N(4)-)-methyltransferase RsmH</fullName>
    </alternativeName>
</protein>
<name>D1C5B1_SPHTD</name>
<evidence type="ECO:0000256" key="4">
    <source>
        <dbReference type="ARBA" id="ARBA00022679"/>
    </source>
</evidence>
<comment type="catalytic activity">
    <reaction evidence="6">
        <text>cytidine(1402) in 16S rRNA + S-adenosyl-L-methionine = N(4)-methylcytidine(1402) in 16S rRNA + S-adenosyl-L-homocysteine + H(+)</text>
        <dbReference type="Rhea" id="RHEA:42928"/>
        <dbReference type="Rhea" id="RHEA-COMP:10286"/>
        <dbReference type="Rhea" id="RHEA-COMP:10287"/>
        <dbReference type="ChEBI" id="CHEBI:15378"/>
        <dbReference type="ChEBI" id="CHEBI:57856"/>
        <dbReference type="ChEBI" id="CHEBI:59789"/>
        <dbReference type="ChEBI" id="CHEBI:74506"/>
        <dbReference type="ChEBI" id="CHEBI:82748"/>
        <dbReference type="EC" id="2.1.1.199"/>
    </reaction>
</comment>
<dbReference type="GO" id="GO:0071424">
    <property type="term" value="F:rRNA (cytosine-N4-)-methyltransferase activity"/>
    <property type="evidence" value="ECO:0007669"/>
    <property type="project" value="UniProtKB-UniRule"/>
</dbReference>
<comment type="function">
    <text evidence="6">Specifically methylates the N4 position of cytidine in position 1402 (C1402) of 16S rRNA.</text>
</comment>
<evidence type="ECO:0000256" key="6">
    <source>
        <dbReference type="HAMAP-Rule" id="MF_01007"/>
    </source>
</evidence>
<sequence>MSTDALPGNTPFDASRPSGHQPVMLAESLNLLQVRPGGRYIDATFGGGGHTRAILEASSPDGRVLALDADPAAVARAEALAEEVGPRLTVRHGNFAQIARLARAAGFDAVDGVLMDLGFSSFQIDEPSRGFSFQRPGPLDMRFDPTTGSSAREIVNTWDEADLSRIIFEYGEEPKARRIARAIVAARRERPIETTDHLAAIVEQAVGGRRGRAIHPATRTFQALRIAVNRELEVLEQGLAGALDVLAPGGRLVVIAFHSLEDRIVKQYFRTEARDCICPPETPVCVCGHRARLRVVTPKPLRPTEAEQALNPRSRSARLRAAERLP</sequence>
<reference evidence="9" key="1">
    <citation type="submission" date="2009-11" db="EMBL/GenBank/DDBJ databases">
        <title>The complete chromosome 1 of Sphaerobacter thermophilus DSM 20745.</title>
        <authorList>
            <person name="Lucas S."/>
            <person name="Copeland A."/>
            <person name="Lapidus A."/>
            <person name="Glavina del Rio T."/>
            <person name="Dalin E."/>
            <person name="Tice H."/>
            <person name="Bruce D."/>
            <person name="Goodwin L."/>
            <person name="Pitluck S."/>
            <person name="Kyrpides N."/>
            <person name="Mavromatis K."/>
            <person name="Ivanova N."/>
            <person name="Mikhailova N."/>
            <person name="LaButti K.M."/>
            <person name="Clum A."/>
            <person name="Sun H.I."/>
            <person name="Brettin T."/>
            <person name="Detter J.C."/>
            <person name="Han C."/>
            <person name="Larimer F."/>
            <person name="Land M."/>
            <person name="Hauser L."/>
            <person name="Markowitz V."/>
            <person name="Cheng J.F."/>
            <person name="Hugenholtz P."/>
            <person name="Woyke T."/>
            <person name="Wu D."/>
            <person name="Steenblock K."/>
            <person name="Schneider S."/>
            <person name="Pukall R."/>
            <person name="Goeker M."/>
            <person name="Klenk H.P."/>
            <person name="Eisen J.A."/>
        </authorList>
    </citation>
    <scope>NUCLEOTIDE SEQUENCE [LARGE SCALE GENOMIC DNA]</scope>
    <source>
        <strain evidence="9">ATCC 49802 / DSM 20745 / S 6022</strain>
    </source>
</reference>
<dbReference type="Proteomes" id="UP000002027">
    <property type="component" value="Chromosome 1"/>
</dbReference>
<dbReference type="SUPFAM" id="SSF81799">
    <property type="entry name" value="Putative methyltransferase TM0872, insert domain"/>
    <property type="match status" value="1"/>
</dbReference>
<dbReference type="InterPro" id="IPR023397">
    <property type="entry name" value="SAM-dep_MeTrfase_MraW_recog"/>
</dbReference>
<dbReference type="Pfam" id="PF01795">
    <property type="entry name" value="Methyltransf_5"/>
    <property type="match status" value="1"/>
</dbReference>
<proteinExistence type="inferred from homology"/>
<dbReference type="eggNOG" id="COG0275">
    <property type="taxonomic scope" value="Bacteria"/>
</dbReference>
<evidence type="ECO:0000256" key="3">
    <source>
        <dbReference type="ARBA" id="ARBA00022603"/>
    </source>
</evidence>
<dbReference type="HAMAP" id="MF_01007">
    <property type="entry name" value="16SrRNA_methyltr_H"/>
    <property type="match status" value="1"/>
</dbReference>
<dbReference type="PANTHER" id="PTHR11265:SF0">
    <property type="entry name" value="12S RRNA N4-METHYLCYTIDINE METHYLTRANSFERASE"/>
    <property type="match status" value="1"/>
</dbReference>
<keyword evidence="4 6" id="KW-0808">Transferase</keyword>
<dbReference type="STRING" id="479434.Sthe_1998"/>
<feature type="binding site" evidence="6">
    <location>
        <position position="116"/>
    </location>
    <ligand>
        <name>S-adenosyl-L-methionine</name>
        <dbReference type="ChEBI" id="CHEBI:59789"/>
    </ligand>
</feature>
<organism evidence="8 9">
    <name type="scientific">Sphaerobacter thermophilus (strain ATCC 49802 / DSM 20745 / KCCM 41009 / NCIMB 13125 / S 6022)</name>
    <dbReference type="NCBI Taxonomy" id="479434"/>
    <lineage>
        <taxon>Bacteria</taxon>
        <taxon>Pseudomonadati</taxon>
        <taxon>Thermomicrobiota</taxon>
        <taxon>Thermomicrobia</taxon>
        <taxon>Sphaerobacterales</taxon>
        <taxon>Sphaerobacterineae</taxon>
        <taxon>Sphaerobacteraceae</taxon>
        <taxon>Sphaerobacter</taxon>
    </lineage>
</organism>
<dbReference type="Gene3D" id="3.40.50.150">
    <property type="entry name" value="Vaccinia Virus protein VP39"/>
    <property type="match status" value="1"/>
</dbReference>
<dbReference type="InParanoid" id="D1C5B1"/>
<feature type="binding site" evidence="6">
    <location>
        <position position="68"/>
    </location>
    <ligand>
        <name>S-adenosyl-L-methionine</name>
        <dbReference type="ChEBI" id="CHEBI:59789"/>
    </ligand>
</feature>
<reference evidence="8 9" key="2">
    <citation type="journal article" date="2010" name="Stand. Genomic Sci.">
        <title>Complete genome sequence of Desulfohalobium retbaense type strain (HR(100)).</title>
        <authorList>
            <person name="Spring S."/>
            <person name="Nolan M."/>
            <person name="Lapidus A."/>
            <person name="Glavina Del Rio T."/>
            <person name="Copeland A."/>
            <person name="Tice H."/>
            <person name="Cheng J.F."/>
            <person name="Lucas S."/>
            <person name="Land M."/>
            <person name="Chen F."/>
            <person name="Bruce D."/>
            <person name="Goodwin L."/>
            <person name="Pitluck S."/>
            <person name="Ivanova N."/>
            <person name="Mavromatis K."/>
            <person name="Mikhailova N."/>
            <person name="Pati A."/>
            <person name="Chen A."/>
            <person name="Palaniappan K."/>
            <person name="Hauser L."/>
            <person name="Chang Y.J."/>
            <person name="Jeffries C.D."/>
            <person name="Munk C."/>
            <person name="Kiss H."/>
            <person name="Chain P."/>
            <person name="Han C."/>
            <person name="Brettin T."/>
            <person name="Detter J.C."/>
            <person name="Schuler E."/>
            <person name="Goker M."/>
            <person name="Rohde M."/>
            <person name="Bristow J."/>
            <person name="Eisen J.A."/>
            <person name="Markowitz V."/>
            <person name="Hugenholtz P."/>
            <person name="Kyrpides N.C."/>
            <person name="Klenk H.P."/>
        </authorList>
    </citation>
    <scope>NUCLEOTIDE SEQUENCE [LARGE SCALE GENOMIC DNA]</scope>
    <source>
        <strain evidence="9">ATCC 49802 / DSM 20745 / S 6022</strain>
    </source>
</reference>
<feature type="binding site" evidence="6">
    <location>
        <position position="95"/>
    </location>
    <ligand>
        <name>S-adenosyl-L-methionine</name>
        <dbReference type="ChEBI" id="CHEBI:59789"/>
    </ligand>
</feature>
<comment type="similarity">
    <text evidence="1 6">Belongs to the methyltransferase superfamily. RsmH family.</text>
</comment>
<dbReference type="PIRSF" id="PIRSF004486">
    <property type="entry name" value="MraW"/>
    <property type="match status" value="1"/>
</dbReference>
<feature type="region of interest" description="Disordered" evidence="7">
    <location>
        <begin position="1"/>
        <end position="20"/>
    </location>
</feature>
<evidence type="ECO:0000256" key="5">
    <source>
        <dbReference type="ARBA" id="ARBA00022691"/>
    </source>
</evidence>
<dbReference type="RefSeq" id="WP_012872474.1">
    <property type="nucleotide sequence ID" value="NC_013523.1"/>
</dbReference>
<keyword evidence="9" id="KW-1185">Reference proteome</keyword>
<feature type="binding site" evidence="6">
    <location>
        <position position="123"/>
    </location>
    <ligand>
        <name>S-adenosyl-L-methionine</name>
        <dbReference type="ChEBI" id="CHEBI:59789"/>
    </ligand>
</feature>
<dbReference type="AlphaFoldDB" id="D1C5B1"/>
<evidence type="ECO:0000313" key="8">
    <source>
        <dbReference type="EMBL" id="ACZ39428.1"/>
    </source>
</evidence>
<dbReference type="SUPFAM" id="SSF53335">
    <property type="entry name" value="S-adenosyl-L-methionine-dependent methyltransferases"/>
    <property type="match status" value="1"/>
</dbReference>
<dbReference type="InterPro" id="IPR029063">
    <property type="entry name" value="SAM-dependent_MTases_sf"/>
</dbReference>
<comment type="subcellular location">
    <subcellularLocation>
        <location evidence="6">Cytoplasm</location>
    </subcellularLocation>
</comment>
<dbReference type="NCBIfam" id="TIGR00006">
    <property type="entry name" value="16S rRNA (cytosine(1402)-N(4))-methyltransferase RsmH"/>
    <property type="match status" value="1"/>
</dbReference>
<dbReference type="GO" id="GO:0070475">
    <property type="term" value="P:rRNA base methylation"/>
    <property type="evidence" value="ECO:0007669"/>
    <property type="project" value="UniProtKB-UniRule"/>
</dbReference>
<dbReference type="FunCoup" id="D1C5B1">
    <property type="interactions" value="420"/>
</dbReference>
<feature type="binding site" evidence="6">
    <location>
        <begin position="48"/>
        <end position="50"/>
    </location>
    <ligand>
        <name>S-adenosyl-L-methionine</name>
        <dbReference type="ChEBI" id="CHEBI:59789"/>
    </ligand>
</feature>
<dbReference type="EC" id="2.1.1.199" evidence="6"/>
<dbReference type="InterPro" id="IPR002903">
    <property type="entry name" value="RsmH"/>
</dbReference>
<dbReference type="OrthoDB" id="9806637at2"/>
<keyword evidence="3 6" id="KW-0489">Methyltransferase</keyword>
<dbReference type="Gene3D" id="1.10.150.170">
    <property type="entry name" value="Putative methyltransferase TM0872, insert domain"/>
    <property type="match status" value="1"/>
</dbReference>
<feature type="region of interest" description="Disordered" evidence="7">
    <location>
        <begin position="304"/>
        <end position="326"/>
    </location>
</feature>
<dbReference type="HOGENOM" id="CLU_038422_3_0_0"/>
<evidence type="ECO:0000313" key="9">
    <source>
        <dbReference type="Proteomes" id="UP000002027"/>
    </source>
</evidence>
<dbReference type="FunFam" id="1.10.150.170:FF:000003">
    <property type="entry name" value="Ribosomal RNA small subunit methyltransferase H"/>
    <property type="match status" value="1"/>
</dbReference>
<evidence type="ECO:0000256" key="1">
    <source>
        <dbReference type="ARBA" id="ARBA00010396"/>
    </source>
</evidence>
<evidence type="ECO:0000256" key="2">
    <source>
        <dbReference type="ARBA" id="ARBA00022552"/>
    </source>
</evidence>
<dbReference type="KEGG" id="sti:Sthe_1998"/>
<dbReference type="EMBL" id="CP001823">
    <property type="protein sequence ID" value="ACZ39428.1"/>
    <property type="molecule type" value="Genomic_DNA"/>
</dbReference>